<evidence type="ECO:0000313" key="4">
    <source>
        <dbReference type="Proteomes" id="UP001293254"/>
    </source>
</evidence>
<reference evidence="3" key="2">
    <citation type="journal article" date="2024" name="Plant">
        <title>Genomic evolution and insights into agronomic trait innovations of Sesamum species.</title>
        <authorList>
            <person name="Miao H."/>
            <person name="Wang L."/>
            <person name="Qu L."/>
            <person name="Liu H."/>
            <person name="Sun Y."/>
            <person name="Le M."/>
            <person name="Wang Q."/>
            <person name="Wei S."/>
            <person name="Zheng Y."/>
            <person name="Lin W."/>
            <person name="Duan Y."/>
            <person name="Cao H."/>
            <person name="Xiong S."/>
            <person name="Wang X."/>
            <person name="Wei L."/>
            <person name="Li C."/>
            <person name="Ma Q."/>
            <person name="Ju M."/>
            <person name="Zhao R."/>
            <person name="Li G."/>
            <person name="Mu C."/>
            <person name="Tian Q."/>
            <person name="Mei H."/>
            <person name="Zhang T."/>
            <person name="Gao T."/>
            <person name="Zhang H."/>
        </authorList>
    </citation>
    <scope>NUCLEOTIDE SEQUENCE</scope>
    <source>
        <strain evidence="3">3651</strain>
    </source>
</reference>
<feature type="compositionally biased region" description="Acidic residues" evidence="1">
    <location>
        <begin position="92"/>
        <end position="112"/>
    </location>
</feature>
<dbReference type="Proteomes" id="UP001293254">
    <property type="component" value="Unassembled WGS sequence"/>
</dbReference>
<evidence type="ECO:0000256" key="1">
    <source>
        <dbReference type="SAM" id="MobiDB-lite"/>
    </source>
</evidence>
<feature type="domain" description="PB1-like" evidence="2">
    <location>
        <begin position="2"/>
        <end position="62"/>
    </location>
</feature>
<keyword evidence="4" id="KW-1185">Reference proteome</keyword>
<dbReference type="EMBL" id="JACGWO010000012">
    <property type="protein sequence ID" value="KAK4413747.1"/>
    <property type="molecule type" value="Genomic_DNA"/>
</dbReference>
<reference evidence="3" key="1">
    <citation type="submission" date="2020-06" db="EMBL/GenBank/DDBJ databases">
        <authorList>
            <person name="Li T."/>
            <person name="Hu X."/>
            <person name="Zhang T."/>
            <person name="Song X."/>
            <person name="Zhang H."/>
            <person name="Dai N."/>
            <person name="Sheng W."/>
            <person name="Hou X."/>
            <person name="Wei L."/>
        </authorList>
    </citation>
    <scope>NUCLEOTIDE SEQUENCE</scope>
    <source>
        <strain evidence="3">3651</strain>
        <tissue evidence="3">Leaf</tissue>
    </source>
</reference>
<dbReference type="InterPro" id="IPR058594">
    <property type="entry name" value="PB1-like_dom_pln"/>
</dbReference>
<accession>A0AAE2C9A4</accession>
<dbReference type="AlphaFoldDB" id="A0AAE2C9A4"/>
<name>A0AAE2C9A4_9LAMI</name>
<gene>
    <name evidence="3" type="ORF">Salat_2787500</name>
</gene>
<sequence>MSFFEILDYIKELGYPATCVVWYKLPGLDLENGLKLLDGDSAVLRMFKKYNDQNISEIELFVQNVDIEIPVWPPENSEGVENNELLHKEWESGDESDGSDSEGSELGESDGSDSDHYNLGEFEYFAEGDRMSDSCDPLENNEGGIDEISLDRDMSELDPVFITEERDIQSDLEVLSEANESDSEGMGCKFPEFDELHDMKNPKIEANSNQDVLATSTINSSQTSTVHQTLHETSNQTVGRGRGRGRGRSGGRGRGRGRLGGRGPYSGIENWNGVGMSTM</sequence>
<organism evidence="3 4">
    <name type="scientific">Sesamum alatum</name>
    <dbReference type="NCBI Taxonomy" id="300844"/>
    <lineage>
        <taxon>Eukaryota</taxon>
        <taxon>Viridiplantae</taxon>
        <taxon>Streptophyta</taxon>
        <taxon>Embryophyta</taxon>
        <taxon>Tracheophyta</taxon>
        <taxon>Spermatophyta</taxon>
        <taxon>Magnoliopsida</taxon>
        <taxon>eudicotyledons</taxon>
        <taxon>Gunneridae</taxon>
        <taxon>Pentapetalae</taxon>
        <taxon>asterids</taxon>
        <taxon>lamiids</taxon>
        <taxon>Lamiales</taxon>
        <taxon>Pedaliaceae</taxon>
        <taxon>Sesamum</taxon>
    </lineage>
</organism>
<evidence type="ECO:0000259" key="2">
    <source>
        <dbReference type="Pfam" id="PF26130"/>
    </source>
</evidence>
<feature type="region of interest" description="Disordered" evidence="1">
    <location>
        <begin position="222"/>
        <end position="279"/>
    </location>
</feature>
<dbReference type="Pfam" id="PF26130">
    <property type="entry name" value="PB1-like"/>
    <property type="match status" value="1"/>
</dbReference>
<protein>
    <recommendedName>
        <fullName evidence="2">PB1-like domain-containing protein</fullName>
    </recommendedName>
</protein>
<feature type="region of interest" description="Disordered" evidence="1">
    <location>
        <begin position="90"/>
        <end position="118"/>
    </location>
</feature>
<comment type="caution">
    <text evidence="3">The sequence shown here is derived from an EMBL/GenBank/DDBJ whole genome shotgun (WGS) entry which is preliminary data.</text>
</comment>
<evidence type="ECO:0000313" key="3">
    <source>
        <dbReference type="EMBL" id="KAK4413747.1"/>
    </source>
</evidence>
<proteinExistence type="predicted"/>
<feature type="compositionally biased region" description="Polar residues" evidence="1">
    <location>
        <begin position="222"/>
        <end position="238"/>
    </location>
</feature>
<feature type="compositionally biased region" description="Basic residues" evidence="1">
    <location>
        <begin position="241"/>
        <end position="259"/>
    </location>
</feature>